<dbReference type="PANTHER" id="PTHR16301:SF20">
    <property type="entry name" value="IMPACT FAMILY MEMBER YIGZ"/>
    <property type="match status" value="1"/>
</dbReference>
<dbReference type="EMBL" id="CP002360">
    <property type="protein sequence ID" value="AEE96365.1"/>
    <property type="molecule type" value="Genomic_DNA"/>
</dbReference>
<dbReference type="OrthoDB" id="9813771at2"/>
<dbReference type="Pfam" id="PF01205">
    <property type="entry name" value="Impact_N"/>
    <property type="match status" value="1"/>
</dbReference>
<reference evidence="4 5" key="2">
    <citation type="journal article" date="2011" name="Stand. Genomic Sci.">
        <title>Complete genome sequence of Mahella australiensis type strain (50-1 BON).</title>
        <authorList>
            <person name="Sikorski J."/>
            <person name="Teshima H."/>
            <person name="Nolan M."/>
            <person name="Lucas S."/>
            <person name="Hammon N."/>
            <person name="Deshpande S."/>
            <person name="Cheng J.F."/>
            <person name="Pitluck S."/>
            <person name="Liolios K."/>
            <person name="Pagani I."/>
            <person name="Ivanova N."/>
            <person name="Huntemann M."/>
            <person name="Mavromatis K."/>
            <person name="Ovchinikova G."/>
            <person name="Pati A."/>
            <person name="Tapia R."/>
            <person name="Han C."/>
            <person name="Goodwin L."/>
            <person name="Chen A."/>
            <person name="Palaniappan K."/>
            <person name="Land M."/>
            <person name="Hauser L."/>
            <person name="Ngatchou-Djao O.D."/>
            <person name="Rohde M."/>
            <person name="Pukall R."/>
            <person name="Spring S."/>
            <person name="Abt B."/>
            <person name="Goker M."/>
            <person name="Detter J.C."/>
            <person name="Woyke T."/>
            <person name="Bristow J."/>
            <person name="Markowitz V."/>
            <person name="Hugenholtz P."/>
            <person name="Eisen J.A."/>
            <person name="Kyrpides N.C."/>
            <person name="Klenk H.P."/>
            <person name="Lapidus A."/>
        </authorList>
    </citation>
    <scope>NUCLEOTIDE SEQUENCE [LARGE SCALE GENOMIC DNA]</scope>
    <source>
        <strain evidence="5">DSM 15567 / CIP 107919 / 50-1 BON</strain>
    </source>
</reference>
<feature type="domain" description="Impact N-terminal" evidence="2">
    <location>
        <begin position="19"/>
        <end position="124"/>
    </location>
</feature>
<dbReference type="SUPFAM" id="SSF54211">
    <property type="entry name" value="Ribosomal protein S5 domain 2-like"/>
    <property type="match status" value="1"/>
</dbReference>
<evidence type="ECO:0000313" key="5">
    <source>
        <dbReference type="Proteomes" id="UP000008457"/>
    </source>
</evidence>
<comment type="similarity">
    <text evidence="1">Belongs to the IMPACT family.</text>
</comment>
<dbReference type="Proteomes" id="UP000008457">
    <property type="component" value="Chromosome"/>
</dbReference>
<dbReference type="InterPro" id="IPR001498">
    <property type="entry name" value="Impact_N"/>
</dbReference>
<dbReference type="Gene3D" id="3.30.70.240">
    <property type="match status" value="1"/>
</dbReference>
<dbReference type="SUPFAM" id="SSF54980">
    <property type="entry name" value="EF-G C-terminal domain-like"/>
    <property type="match status" value="1"/>
</dbReference>
<dbReference type="GO" id="GO:0006446">
    <property type="term" value="P:regulation of translational initiation"/>
    <property type="evidence" value="ECO:0007669"/>
    <property type="project" value="TreeGrafter"/>
</dbReference>
<dbReference type="InterPro" id="IPR020568">
    <property type="entry name" value="Ribosomal_Su5_D2-typ_SF"/>
</dbReference>
<organism evidence="4 5">
    <name type="scientific">Mahella australiensis (strain DSM 15567 / CIP 107919 / 50-1 BON)</name>
    <dbReference type="NCBI Taxonomy" id="697281"/>
    <lineage>
        <taxon>Bacteria</taxon>
        <taxon>Bacillati</taxon>
        <taxon>Bacillota</taxon>
        <taxon>Clostridia</taxon>
        <taxon>Thermoanaerobacterales</taxon>
        <taxon>Thermoanaerobacterales Family IV. Incertae Sedis</taxon>
        <taxon>Mahella</taxon>
    </lineage>
</organism>
<protein>
    <submittedName>
        <fullName evidence="4">Uncharacterized protein family UPF0029, Impact, N-terminal protein</fullName>
    </submittedName>
</protein>
<evidence type="ECO:0000313" key="4">
    <source>
        <dbReference type="EMBL" id="AEE96365.1"/>
    </source>
</evidence>
<feature type="domain" description="UPF0029" evidence="3">
    <location>
        <begin position="144"/>
        <end position="195"/>
    </location>
</feature>
<dbReference type="AlphaFoldDB" id="F3ZVK3"/>
<reference evidence="5" key="1">
    <citation type="submission" date="2010-11" db="EMBL/GenBank/DDBJ databases">
        <title>The complete genome of Mahella australiensis DSM 15567.</title>
        <authorList>
            <consortium name="US DOE Joint Genome Institute (JGI-PGF)"/>
            <person name="Lucas S."/>
            <person name="Copeland A."/>
            <person name="Lapidus A."/>
            <person name="Bruce D."/>
            <person name="Goodwin L."/>
            <person name="Pitluck S."/>
            <person name="Kyrpides N."/>
            <person name="Mavromatis K."/>
            <person name="Pagani I."/>
            <person name="Ivanova N."/>
            <person name="Teshima H."/>
            <person name="Brettin T."/>
            <person name="Detter J.C."/>
            <person name="Han C."/>
            <person name="Tapia R."/>
            <person name="Land M."/>
            <person name="Hauser L."/>
            <person name="Markowitz V."/>
            <person name="Cheng J.-F."/>
            <person name="Hugenholtz P."/>
            <person name="Woyke T."/>
            <person name="Wu D."/>
            <person name="Spring S."/>
            <person name="Pukall R."/>
            <person name="Steenblock K."/>
            <person name="Schneider S."/>
            <person name="Klenk H.-P."/>
            <person name="Eisen J.A."/>
        </authorList>
    </citation>
    <scope>NUCLEOTIDE SEQUENCE [LARGE SCALE GENOMIC DNA]</scope>
    <source>
        <strain evidence="5">DSM 15567 / CIP 107919 / 50-1 BON</strain>
    </source>
</reference>
<name>F3ZVK3_MAHA5</name>
<keyword evidence="5" id="KW-1185">Reference proteome</keyword>
<dbReference type="Gene3D" id="3.30.230.30">
    <property type="entry name" value="Impact, N-terminal domain"/>
    <property type="match status" value="1"/>
</dbReference>
<proteinExistence type="inferred from homology"/>
<dbReference type="eggNOG" id="COG1739">
    <property type="taxonomic scope" value="Bacteria"/>
</dbReference>
<dbReference type="InterPro" id="IPR036956">
    <property type="entry name" value="Impact_N_sf"/>
</dbReference>
<evidence type="ECO:0000259" key="3">
    <source>
        <dbReference type="Pfam" id="PF09186"/>
    </source>
</evidence>
<dbReference type="InterPro" id="IPR020569">
    <property type="entry name" value="UPF0029_Impact_CS"/>
</dbReference>
<dbReference type="InterPro" id="IPR035647">
    <property type="entry name" value="EFG_III/V"/>
</dbReference>
<dbReference type="RefSeq" id="WP_013780795.1">
    <property type="nucleotide sequence ID" value="NC_015520.1"/>
</dbReference>
<evidence type="ECO:0000259" key="2">
    <source>
        <dbReference type="Pfam" id="PF01205"/>
    </source>
</evidence>
<dbReference type="Pfam" id="PF09186">
    <property type="entry name" value="DUF1949"/>
    <property type="match status" value="1"/>
</dbReference>
<dbReference type="HOGENOM" id="CLU_083552_1_1_9"/>
<dbReference type="InterPro" id="IPR023582">
    <property type="entry name" value="Impact"/>
</dbReference>
<dbReference type="PANTHER" id="PTHR16301">
    <property type="entry name" value="IMPACT-RELATED"/>
    <property type="match status" value="1"/>
</dbReference>
<dbReference type="PROSITE" id="PS00910">
    <property type="entry name" value="UPF0029"/>
    <property type="match status" value="1"/>
</dbReference>
<dbReference type="GO" id="GO:0005737">
    <property type="term" value="C:cytoplasm"/>
    <property type="evidence" value="ECO:0007669"/>
    <property type="project" value="TreeGrafter"/>
</dbReference>
<dbReference type="InterPro" id="IPR015796">
    <property type="entry name" value="Impact_YigZ-like"/>
</dbReference>
<dbReference type="NCBIfam" id="TIGR00257">
    <property type="entry name" value="IMPACT_YIGZ"/>
    <property type="match status" value="1"/>
</dbReference>
<sequence>MQSTYRTVKDYAREQYVVKRSKFIASVKPVVNEDQAVAFLVDVRNEFYDATHNCYAYNILVDGSPLWRFSDDGEPSGTAGLPILNVIEQRSLSNVAIVVTRYFGGILLGAGGLVRAYSHAAALAVNAAGIMEMLPAKTICVITSYNLLSGIQKLVSAFEAQIGGTDYKDRVKMSIIVKTEVIDRFIKSLHDISKGDIDIRIENDTYMHN</sequence>
<dbReference type="STRING" id="697281.Mahau_1168"/>
<dbReference type="InterPro" id="IPR015269">
    <property type="entry name" value="UPF0029_Impact_C"/>
</dbReference>
<dbReference type="KEGG" id="mas:Mahau_1168"/>
<evidence type="ECO:0000256" key="1">
    <source>
        <dbReference type="ARBA" id="ARBA00007665"/>
    </source>
</evidence>
<gene>
    <name evidence="4" type="ordered locus">Mahau_1168</name>
</gene>
<accession>F3ZVK3</accession>